<proteinExistence type="predicted"/>
<evidence type="ECO:0000313" key="3">
    <source>
        <dbReference type="EMBL" id="BES97337.1"/>
    </source>
</evidence>
<dbReference type="SMART" id="SM00355">
    <property type="entry name" value="ZnF_C2H2"/>
    <property type="match status" value="3"/>
</dbReference>
<dbReference type="InterPro" id="IPR013087">
    <property type="entry name" value="Znf_C2H2_type"/>
</dbReference>
<gene>
    <name evidence="3" type="ORF">NTJ_10153</name>
</gene>
<dbReference type="PROSITE" id="PS00028">
    <property type="entry name" value="ZINC_FINGER_C2H2_1"/>
    <property type="match status" value="1"/>
</dbReference>
<organism evidence="3 4">
    <name type="scientific">Nesidiocoris tenuis</name>
    <dbReference type="NCBI Taxonomy" id="355587"/>
    <lineage>
        <taxon>Eukaryota</taxon>
        <taxon>Metazoa</taxon>
        <taxon>Ecdysozoa</taxon>
        <taxon>Arthropoda</taxon>
        <taxon>Hexapoda</taxon>
        <taxon>Insecta</taxon>
        <taxon>Pterygota</taxon>
        <taxon>Neoptera</taxon>
        <taxon>Paraneoptera</taxon>
        <taxon>Hemiptera</taxon>
        <taxon>Heteroptera</taxon>
        <taxon>Panheteroptera</taxon>
        <taxon>Cimicomorpha</taxon>
        <taxon>Miridae</taxon>
        <taxon>Dicyphina</taxon>
        <taxon>Nesidiocoris</taxon>
    </lineage>
</organism>
<dbReference type="PANTHER" id="PTHR33936">
    <property type="entry name" value="PROTEIN CBG17840"/>
    <property type="match status" value="1"/>
</dbReference>
<reference evidence="3 4" key="1">
    <citation type="submission" date="2023-09" db="EMBL/GenBank/DDBJ databases">
        <title>Nesidiocoris tenuis whole genome shotgun sequence.</title>
        <authorList>
            <person name="Shibata T."/>
            <person name="Shimoda M."/>
            <person name="Kobayashi T."/>
            <person name="Uehara T."/>
        </authorList>
    </citation>
    <scope>NUCLEOTIDE SEQUENCE [LARGE SCALE GENOMIC DNA]</scope>
    <source>
        <strain evidence="3 4">Japan</strain>
    </source>
</reference>
<dbReference type="PANTHER" id="PTHR33936:SF24">
    <property type="entry name" value="C2H2-TYPE DOMAIN-CONTAINING PROTEIN"/>
    <property type="match status" value="1"/>
</dbReference>
<protein>
    <submittedName>
        <fullName evidence="3">Zinc finger protein</fullName>
    </submittedName>
</protein>
<dbReference type="Gene3D" id="3.30.160.60">
    <property type="entry name" value="Classic Zinc Finger"/>
    <property type="match status" value="1"/>
</dbReference>
<accession>A0ABN7B147</accession>
<keyword evidence="1" id="KW-0863">Zinc-finger</keyword>
<feature type="domain" description="C2H2-type" evidence="2">
    <location>
        <begin position="22"/>
        <end position="50"/>
    </location>
</feature>
<name>A0ABN7B147_9HEMI</name>
<keyword evidence="4" id="KW-1185">Reference proteome</keyword>
<keyword evidence="1" id="KW-0862">Zinc</keyword>
<dbReference type="Proteomes" id="UP001307889">
    <property type="component" value="Chromosome 8"/>
</dbReference>
<dbReference type="PROSITE" id="PS50157">
    <property type="entry name" value="ZINC_FINGER_C2H2_2"/>
    <property type="match status" value="1"/>
</dbReference>
<dbReference type="EMBL" id="AP028916">
    <property type="protein sequence ID" value="BES97337.1"/>
    <property type="molecule type" value="Genomic_DNA"/>
</dbReference>
<evidence type="ECO:0000313" key="4">
    <source>
        <dbReference type="Proteomes" id="UP001307889"/>
    </source>
</evidence>
<dbReference type="InterPro" id="IPR052797">
    <property type="entry name" value="RegFact_GeneExpr_CellDeath"/>
</dbReference>
<evidence type="ECO:0000256" key="1">
    <source>
        <dbReference type="PROSITE-ProRule" id="PRU00042"/>
    </source>
</evidence>
<sequence>MANFSDVPIGTSTPKQRNPTTCTCAVCYRVFPNKKRIREHIRNYHSDHEKFKCEYCKYTTPLKYMLVRHTKSHLNVTHVAKVQYTCPLCSKYISHDRGIMISHYTDDHLVTLQTTTLEFASNAAFRAWKVEMEKREACKFSAVAGALKTKNKKIQHFRCYRDGFYEGRGKGKRILKKRGSNKIGGLCPAGINISEDLNTGIVRATFQSAHVGHESDPDRLIPVKKKRHELAQQRRAAKGPPPQQTTVNRKYLLKIDKTYNLTGDCEKHFSDWTSAECWVDAMKGESSIIRFYKPRGLVMASYPDLTTNDFILVIANDAQLQMLKENGPDFICLDSTRSSSGKDLEMTTLLVIDDLGQGFPSAFMISSRSDTRVISLFIDVLTLSLAAPLRTVVLMTDTSEFCYAGWCNVMPPPEHWLFSTWHVDQAWRKNLTKVSPAEKRATVHKKIRALLEETDEHNFERQLQHTLSELKSDPETVKFGNYFEREFSKNYTSWALYTRKHCGINADANLEDLHRILKHIYVRGKTIKRLDKAIDALIRFTRDKLYDPVIVAKPRRKLVAKITDVRKKHQTSLAMTDCVVNEMENGGWRITSQCAQETYEVVEMESNCKCSLKCDDCNICIHSFRCSCIDSYVKWNICKHVHKVGTVRLFRREDELITGQLGLPMNDTDNDMNDTFGDLCNYDDTDTEVLVLNTTTVQAFNGTVIAHGEPQLQPQPTGLSTIVATSVLSSSFNMAQERQAVAEEFMSILNESSCAADLDIIRKGLVPIAGAIRANHSGLCLLTMDADEKH</sequence>
<evidence type="ECO:0000259" key="2">
    <source>
        <dbReference type="PROSITE" id="PS50157"/>
    </source>
</evidence>
<keyword evidence="1" id="KW-0479">Metal-binding</keyword>